<dbReference type="InterPro" id="IPR000835">
    <property type="entry name" value="HTH_MarR-typ"/>
</dbReference>
<sequence length="161" mass="19131">MDEMYKDIYKKLMTLQWLLRRYQMMNCKEHNIYENRNEGQGRVLALLKIQPEIATKDMAYLLGIKQQSLNELLKKLEKSGYVKRKPSKEDKRVMIVCLTEEGKKVKQKEEEYKEIFDCLTNEELEQFSSYIDRILSSLEEMVGNPLDQEAYDNSNDAWDVS</sequence>
<dbReference type="EMBL" id="JBBNIN010000002">
    <property type="protein sequence ID" value="MEQ2709868.1"/>
    <property type="molecule type" value="Genomic_DNA"/>
</dbReference>
<protein>
    <submittedName>
        <fullName evidence="5">MarR family transcriptional regulator</fullName>
    </submittedName>
</protein>
<evidence type="ECO:0000259" key="4">
    <source>
        <dbReference type="PROSITE" id="PS50995"/>
    </source>
</evidence>
<dbReference type="Proteomes" id="UP001482154">
    <property type="component" value="Unassembled WGS sequence"/>
</dbReference>
<comment type="caution">
    <text evidence="5">The sequence shown here is derived from an EMBL/GenBank/DDBJ whole genome shotgun (WGS) entry which is preliminary data.</text>
</comment>
<dbReference type="InterPro" id="IPR036388">
    <property type="entry name" value="WH-like_DNA-bd_sf"/>
</dbReference>
<dbReference type="PROSITE" id="PS01117">
    <property type="entry name" value="HTH_MARR_1"/>
    <property type="match status" value="1"/>
</dbReference>
<dbReference type="SUPFAM" id="SSF46785">
    <property type="entry name" value="Winged helix' DNA-binding domain"/>
    <property type="match status" value="1"/>
</dbReference>
<keyword evidence="1" id="KW-0805">Transcription regulation</keyword>
<gene>
    <name evidence="5" type="ORF">AAAU51_01575</name>
</gene>
<dbReference type="RefSeq" id="WP_349110122.1">
    <property type="nucleotide sequence ID" value="NZ_JBBNIN010000002.1"/>
</dbReference>
<dbReference type="PANTHER" id="PTHR42756:SF1">
    <property type="entry name" value="TRANSCRIPTIONAL REPRESSOR OF EMRAB OPERON"/>
    <property type="match status" value="1"/>
</dbReference>
<dbReference type="Pfam" id="PF01047">
    <property type="entry name" value="MarR"/>
    <property type="match status" value="1"/>
</dbReference>
<proteinExistence type="predicted"/>
<dbReference type="PANTHER" id="PTHR42756">
    <property type="entry name" value="TRANSCRIPTIONAL REGULATOR, MARR"/>
    <property type="match status" value="1"/>
</dbReference>
<keyword evidence="3" id="KW-0804">Transcription</keyword>
<dbReference type="Gene3D" id="1.10.10.10">
    <property type="entry name" value="Winged helix-like DNA-binding domain superfamily/Winged helix DNA-binding domain"/>
    <property type="match status" value="1"/>
</dbReference>
<accession>A0ABV1IRM7</accession>
<dbReference type="PROSITE" id="PS50995">
    <property type="entry name" value="HTH_MARR_2"/>
    <property type="match status" value="1"/>
</dbReference>
<evidence type="ECO:0000256" key="1">
    <source>
        <dbReference type="ARBA" id="ARBA00023015"/>
    </source>
</evidence>
<evidence type="ECO:0000256" key="2">
    <source>
        <dbReference type="ARBA" id="ARBA00023125"/>
    </source>
</evidence>
<dbReference type="InterPro" id="IPR023187">
    <property type="entry name" value="Tscrpt_reg_MarR-type_CS"/>
</dbReference>
<evidence type="ECO:0000313" key="6">
    <source>
        <dbReference type="Proteomes" id="UP001482154"/>
    </source>
</evidence>
<dbReference type="PRINTS" id="PR00598">
    <property type="entry name" value="HTHMARR"/>
</dbReference>
<organism evidence="5 6">
    <name type="scientific">Anaerostipes amylophilus</name>
    <dbReference type="NCBI Taxonomy" id="2981779"/>
    <lineage>
        <taxon>Bacteria</taxon>
        <taxon>Bacillati</taxon>
        <taxon>Bacillota</taxon>
        <taxon>Clostridia</taxon>
        <taxon>Lachnospirales</taxon>
        <taxon>Lachnospiraceae</taxon>
        <taxon>Anaerostipes</taxon>
    </lineage>
</organism>
<reference evidence="5 6" key="1">
    <citation type="submission" date="2024-04" db="EMBL/GenBank/DDBJ databases">
        <title>Human intestinal bacterial collection.</title>
        <authorList>
            <person name="Pauvert C."/>
            <person name="Hitch T.C.A."/>
            <person name="Clavel T."/>
        </authorList>
    </citation>
    <scope>NUCLEOTIDE SEQUENCE [LARGE SCALE GENOMIC DNA]</scope>
    <source>
        <strain evidence="5 6">CLA-AA-H249</strain>
    </source>
</reference>
<dbReference type="SMART" id="SM00347">
    <property type="entry name" value="HTH_MARR"/>
    <property type="match status" value="1"/>
</dbReference>
<evidence type="ECO:0000256" key="3">
    <source>
        <dbReference type="ARBA" id="ARBA00023163"/>
    </source>
</evidence>
<dbReference type="InterPro" id="IPR036390">
    <property type="entry name" value="WH_DNA-bd_sf"/>
</dbReference>
<keyword evidence="6" id="KW-1185">Reference proteome</keyword>
<name>A0ABV1IRM7_9FIRM</name>
<evidence type="ECO:0000313" key="5">
    <source>
        <dbReference type="EMBL" id="MEQ2709868.1"/>
    </source>
</evidence>
<feature type="domain" description="HTH marR-type" evidence="4">
    <location>
        <begin position="1"/>
        <end position="136"/>
    </location>
</feature>
<keyword evidence="2" id="KW-0238">DNA-binding</keyword>